<dbReference type="Pfam" id="PF00035">
    <property type="entry name" value="dsrm"/>
    <property type="match status" value="3"/>
</dbReference>
<feature type="compositionally biased region" description="Basic and acidic residues" evidence="3">
    <location>
        <begin position="621"/>
        <end position="634"/>
    </location>
</feature>
<feature type="domain" description="A to I editase" evidence="5">
    <location>
        <begin position="532"/>
        <end position="859"/>
    </location>
</feature>
<dbReference type="GO" id="GO:0005730">
    <property type="term" value="C:nucleolus"/>
    <property type="evidence" value="ECO:0007669"/>
    <property type="project" value="TreeGrafter"/>
</dbReference>
<feature type="domain" description="DRBM" evidence="4">
    <location>
        <begin position="121"/>
        <end position="184"/>
    </location>
</feature>
<dbReference type="GO" id="GO:0003726">
    <property type="term" value="F:double-stranded RNA adenosine deaminase activity"/>
    <property type="evidence" value="ECO:0007669"/>
    <property type="project" value="TreeGrafter"/>
</dbReference>
<dbReference type="PANTHER" id="PTHR10910">
    <property type="entry name" value="EUKARYOTE SPECIFIC DSRNA BINDING PROTEIN"/>
    <property type="match status" value="1"/>
</dbReference>
<proteinExistence type="predicted"/>
<dbReference type="EC" id="3.5.-.-" evidence="6"/>
<dbReference type="FunFam" id="3.30.160.20:FF:000007">
    <property type="entry name" value="Double-stranded RNA-binding protein Staufen homolog 1"/>
    <property type="match status" value="1"/>
</dbReference>
<feature type="domain" description="DRBM" evidence="4">
    <location>
        <begin position="255"/>
        <end position="321"/>
    </location>
</feature>
<evidence type="ECO:0000259" key="4">
    <source>
        <dbReference type="PROSITE" id="PS50137"/>
    </source>
</evidence>
<keyword evidence="6" id="KW-0378">Hydrolase</keyword>
<name>A0A8B6FGD2_MYTGA</name>
<dbReference type="InterPro" id="IPR014720">
    <property type="entry name" value="dsRBD_dom"/>
</dbReference>
<evidence type="ECO:0000259" key="5">
    <source>
        <dbReference type="PROSITE" id="PS50141"/>
    </source>
</evidence>
<dbReference type="EMBL" id="UYJE01006822">
    <property type="protein sequence ID" value="VDI49290.1"/>
    <property type="molecule type" value="Genomic_DNA"/>
</dbReference>
<dbReference type="GO" id="GO:0008251">
    <property type="term" value="F:tRNA-specific adenosine deaminase activity"/>
    <property type="evidence" value="ECO:0007669"/>
    <property type="project" value="TreeGrafter"/>
</dbReference>
<dbReference type="FunFam" id="3.30.160.20:FF:000009">
    <property type="entry name" value="Adenosine deaminase RNA-specific B2 (inactive)"/>
    <property type="match status" value="1"/>
</dbReference>
<dbReference type="GO" id="GO:0005737">
    <property type="term" value="C:cytoplasm"/>
    <property type="evidence" value="ECO:0007669"/>
    <property type="project" value="TreeGrafter"/>
</dbReference>
<evidence type="ECO:0000313" key="6">
    <source>
        <dbReference type="EMBL" id="VDI49290.1"/>
    </source>
</evidence>
<dbReference type="GO" id="GO:0006396">
    <property type="term" value="P:RNA processing"/>
    <property type="evidence" value="ECO:0007669"/>
    <property type="project" value="InterPro"/>
</dbReference>
<keyword evidence="7" id="KW-1185">Reference proteome</keyword>
<dbReference type="AlphaFoldDB" id="A0A8B6FGD2"/>
<dbReference type="OrthoDB" id="10268011at2759"/>
<comment type="caution">
    <text evidence="6">The sequence shown here is derived from an EMBL/GenBank/DDBJ whole genome shotgun (WGS) entry which is preliminary data.</text>
</comment>
<dbReference type="PROSITE" id="PS50137">
    <property type="entry name" value="DS_RBD"/>
    <property type="match status" value="3"/>
</dbReference>
<dbReference type="SMART" id="SM00358">
    <property type="entry name" value="DSRM"/>
    <property type="match status" value="3"/>
</dbReference>
<feature type="region of interest" description="Disordered" evidence="3">
    <location>
        <begin position="620"/>
        <end position="639"/>
    </location>
</feature>
<feature type="compositionally biased region" description="Basic and acidic residues" evidence="3">
    <location>
        <begin position="101"/>
        <end position="118"/>
    </location>
</feature>
<dbReference type="Gene3D" id="3.30.160.20">
    <property type="match status" value="3"/>
</dbReference>
<dbReference type="InterPro" id="IPR002466">
    <property type="entry name" value="A_deamin"/>
</dbReference>
<dbReference type="GO" id="GO:0006382">
    <property type="term" value="P:adenosine to inosine editing"/>
    <property type="evidence" value="ECO:0007669"/>
    <property type="project" value="TreeGrafter"/>
</dbReference>
<evidence type="ECO:0000256" key="3">
    <source>
        <dbReference type="SAM" id="MobiDB-lite"/>
    </source>
</evidence>
<protein>
    <submittedName>
        <fullName evidence="6">Double stranded RNA-specific editase B</fullName>
        <ecNumber evidence="6">3.5.-.-</ecNumber>
    </submittedName>
</protein>
<organism evidence="6 7">
    <name type="scientific">Mytilus galloprovincialis</name>
    <name type="common">Mediterranean mussel</name>
    <dbReference type="NCBI Taxonomy" id="29158"/>
    <lineage>
        <taxon>Eukaryota</taxon>
        <taxon>Metazoa</taxon>
        <taxon>Spiralia</taxon>
        <taxon>Lophotrochozoa</taxon>
        <taxon>Mollusca</taxon>
        <taxon>Bivalvia</taxon>
        <taxon>Autobranchia</taxon>
        <taxon>Pteriomorphia</taxon>
        <taxon>Mytilida</taxon>
        <taxon>Mytiloidea</taxon>
        <taxon>Mytilidae</taxon>
        <taxon>Mytilinae</taxon>
        <taxon>Mytilus</taxon>
    </lineage>
</organism>
<dbReference type="Pfam" id="PF02137">
    <property type="entry name" value="A_deamin"/>
    <property type="match status" value="1"/>
</dbReference>
<sequence>MYITSLLAVSEPSFAEVANHERNKVFLERAKISRISLFVEFSNMEDAEIKKESVSEEDVMEKIQKVAESLVVETSDATKSSDIKMEQTDPSEIKQTGPSFEGKREDEKMEEGPASKQTDKHPVMYLNELVQGLKYDLLSEVVKEKGKVFTMGVDVKGVVFEGTGMNKKAAKMAAAQTALRQLFNTEYCPNVCKETEVEKEEVKEEEEKEGEKGEEEIGEEDTEKQTTMLGKRTHSDGAVVSPVGKKKRKANGPAPPKNALMQLNELKPGLEFKFVSQTGLVHAPIFTMSVEVNGMAYEGASTTKKAAKLIAAEKALKSFVQFPNASDAHKVLGPQIQGTDFTSDVSIDPQDTVFFNNFEQANNQNGTPVATVPVSTNGALNAITKKSTVPINPDGKNPVMILNELRPGLKYEFVNEHGESHSKMFTMKVEVDKEVFEGTARNKRIAKARAAAAALFKIYKIDTCQAPDMQPVQREDGSAEISHELANTVSKLVLLKFSDLTNSFTTQYAKRKVLAGVVMTRDGDPDSTQVICVTTGTKCINGEFISEKGQSVNDCHAEILARRSLLNFLYFELAKYLSPIQGNLDTSVFDKRENGGFRLKEGIKFHLYISTAPCGDSRIFSPHEAKTGEEDPHPNRKARGQLRTKIESGEGTIPVKPSGVTQTWDGILQGERLLTMSCSDKVARWNVLGVQGALLSHFTEPVYYDSIILGHLYHAEHLSRAVFGRLSGIKDIPTPYKLNQPFLSGIRNPESRMPGKAPSFAVNWCLSNPTLEVINTTTGKTEQGGISRLCKQSLFNQFSKLCGNIPSIVSKSECSEPQLYSEAKGRVMDYQLAKEELYNTFQRAGFGVWVKKPLEQDMFPLVQL</sequence>
<feature type="domain" description="DRBM" evidence="4">
    <location>
        <begin position="394"/>
        <end position="460"/>
    </location>
</feature>
<evidence type="ECO:0000256" key="1">
    <source>
        <dbReference type="ARBA" id="ARBA00022884"/>
    </source>
</evidence>
<dbReference type="SMR" id="A0A8B6FGD2"/>
<dbReference type="PANTHER" id="PTHR10910:SF62">
    <property type="entry name" value="AT07585P-RELATED"/>
    <property type="match status" value="1"/>
</dbReference>
<evidence type="ECO:0000256" key="2">
    <source>
        <dbReference type="PROSITE-ProRule" id="PRU00266"/>
    </source>
</evidence>
<feature type="compositionally biased region" description="Polar residues" evidence="3">
    <location>
        <begin position="88"/>
        <end position="98"/>
    </location>
</feature>
<gene>
    <name evidence="6" type="ORF">MGAL_10B075148</name>
</gene>
<feature type="compositionally biased region" description="Acidic residues" evidence="3">
    <location>
        <begin position="203"/>
        <end position="222"/>
    </location>
</feature>
<dbReference type="SUPFAM" id="SSF54768">
    <property type="entry name" value="dsRNA-binding domain-like"/>
    <property type="match status" value="3"/>
</dbReference>
<feature type="region of interest" description="Disordered" evidence="3">
    <location>
        <begin position="196"/>
        <end position="260"/>
    </location>
</feature>
<feature type="region of interest" description="Disordered" evidence="3">
    <location>
        <begin position="77"/>
        <end position="118"/>
    </location>
</feature>
<dbReference type="Proteomes" id="UP000596742">
    <property type="component" value="Unassembled WGS sequence"/>
</dbReference>
<reference evidence="6" key="1">
    <citation type="submission" date="2018-11" db="EMBL/GenBank/DDBJ databases">
        <authorList>
            <person name="Alioto T."/>
            <person name="Alioto T."/>
        </authorList>
    </citation>
    <scope>NUCLEOTIDE SEQUENCE</scope>
</reference>
<dbReference type="PROSITE" id="PS50141">
    <property type="entry name" value="A_DEAMIN_EDITASE"/>
    <property type="match status" value="1"/>
</dbReference>
<evidence type="ECO:0000313" key="7">
    <source>
        <dbReference type="Proteomes" id="UP000596742"/>
    </source>
</evidence>
<accession>A0A8B6FGD2</accession>
<dbReference type="SMART" id="SM00552">
    <property type="entry name" value="ADEAMc"/>
    <property type="match status" value="1"/>
</dbReference>
<dbReference type="GO" id="GO:0003725">
    <property type="term" value="F:double-stranded RNA binding"/>
    <property type="evidence" value="ECO:0007669"/>
    <property type="project" value="TreeGrafter"/>
</dbReference>
<keyword evidence="1 2" id="KW-0694">RNA-binding</keyword>